<evidence type="ECO:0008006" key="16">
    <source>
        <dbReference type="Google" id="ProtNLM"/>
    </source>
</evidence>
<dbReference type="EMBL" id="CP035281">
    <property type="protein sequence ID" value="QAT43058.1"/>
    <property type="molecule type" value="Genomic_DNA"/>
</dbReference>
<organism evidence="14 15">
    <name type="scientific">Aminipila luticellarii</name>
    <dbReference type="NCBI Taxonomy" id="2507160"/>
    <lineage>
        <taxon>Bacteria</taxon>
        <taxon>Bacillati</taxon>
        <taxon>Bacillota</taxon>
        <taxon>Clostridia</taxon>
        <taxon>Peptostreptococcales</taxon>
        <taxon>Anaerovoracaceae</taxon>
        <taxon>Aminipila</taxon>
    </lineage>
</organism>
<feature type="domain" description="Penicillin-binding protein transpeptidase" evidence="12">
    <location>
        <begin position="423"/>
        <end position="799"/>
    </location>
</feature>
<feature type="domain" description="Penicillin-binding protein dimerisation" evidence="13">
    <location>
        <begin position="52"/>
        <end position="364"/>
    </location>
</feature>
<dbReference type="InterPro" id="IPR050515">
    <property type="entry name" value="Beta-lactam/transpept"/>
</dbReference>
<evidence type="ECO:0000259" key="13">
    <source>
        <dbReference type="Pfam" id="PF03717"/>
    </source>
</evidence>
<keyword evidence="7" id="KW-0573">Peptidoglycan synthesis</keyword>
<evidence type="ECO:0000256" key="2">
    <source>
        <dbReference type="ARBA" id="ARBA00004236"/>
    </source>
</evidence>
<evidence type="ECO:0000256" key="10">
    <source>
        <dbReference type="ARBA" id="ARBA00023316"/>
    </source>
</evidence>
<evidence type="ECO:0000256" key="1">
    <source>
        <dbReference type="ARBA" id="ARBA00004167"/>
    </source>
</evidence>
<evidence type="ECO:0000313" key="15">
    <source>
        <dbReference type="Proteomes" id="UP000287601"/>
    </source>
</evidence>
<dbReference type="GO" id="GO:0005886">
    <property type="term" value="C:plasma membrane"/>
    <property type="evidence" value="ECO:0007669"/>
    <property type="project" value="UniProtKB-SubCell"/>
</dbReference>
<evidence type="ECO:0000256" key="8">
    <source>
        <dbReference type="ARBA" id="ARBA00022989"/>
    </source>
</evidence>
<comment type="subcellular location">
    <subcellularLocation>
        <location evidence="2">Cell membrane</location>
    </subcellularLocation>
    <subcellularLocation>
        <location evidence="1">Membrane</location>
        <topology evidence="1">Single-pass membrane protein</topology>
    </subcellularLocation>
</comment>
<dbReference type="InterPro" id="IPR036138">
    <property type="entry name" value="PBP_dimer_sf"/>
</dbReference>
<dbReference type="InterPro" id="IPR001460">
    <property type="entry name" value="PCN-bd_Tpept"/>
</dbReference>
<dbReference type="KEGG" id="amij:EQM06_07310"/>
<name>A0A410PVW1_9FIRM</name>
<evidence type="ECO:0000313" key="14">
    <source>
        <dbReference type="EMBL" id="QAT43058.1"/>
    </source>
</evidence>
<dbReference type="GO" id="GO:0071972">
    <property type="term" value="F:peptidoglycan L,D-transpeptidase activity"/>
    <property type="evidence" value="ECO:0007669"/>
    <property type="project" value="TreeGrafter"/>
</dbReference>
<comment type="similarity">
    <text evidence="3">Belongs to the transpeptidase family.</text>
</comment>
<keyword evidence="15" id="KW-1185">Reference proteome</keyword>
<dbReference type="Gene3D" id="3.90.1310.10">
    <property type="entry name" value="Penicillin-binding protein 2a (Domain 2)"/>
    <property type="match status" value="2"/>
</dbReference>
<dbReference type="GO" id="GO:0009252">
    <property type="term" value="P:peptidoglycan biosynthetic process"/>
    <property type="evidence" value="ECO:0007669"/>
    <property type="project" value="UniProtKB-KW"/>
</dbReference>
<dbReference type="InterPro" id="IPR012338">
    <property type="entry name" value="Beta-lactam/transpept-like"/>
</dbReference>
<accession>A0A410PVW1</accession>
<evidence type="ECO:0000256" key="9">
    <source>
        <dbReference type="ARBA" id="ARBA00023136"/>
    </source>
</evidence>
<keyword evidence="10" id="KW-0961">Cell wall biogenesis/degradation</keyword>
<dbReference type="Gene3D" id="3.40.710.10">
    <property type="entry name" value="DD-peptidase/beta-lactamase superfamily"/>
    <property type="match status" value="2"/>
</dbReference>
<feature type="transmembrane region" description="Helical" evidence="11">
    <location>
        <begin position="12"/>
        <end position="33"/>
    </location>
</feature>
<evidence type="ECO:0000256" key="11">
    <source>
        <dbReference type="SAM" id="Phobius"/>
    </source>
</evidence>
<dbReference type="GO" id="GO:0071555">
    <property type="term" value="P:cell wall organization"/>
    <property type="evidence" value="ECO:0007669"/>
    <property type="project" value="UniProtKB-KW"/>
</dbReference>
<dbReference type="AlphaFoldDB" id="A0A410PVW1"/>
<evidence type="ECO:0000256" key="6">
    <source>
        <dbReference type="ARBA" id="ARBA00022960"/>
    </source>
</evidence>
<keyword evidence="6" id="KW-0133">Cell shape</keyword>
<dbReference type="Proteomes" id="UP000287601">
    <property type="component" value="Chromosome"/>
</dbReference>
<gene>
    <name evidence="14" type="ORF">EQM06_07310</name>
</gene>
<evidence type="ECO:0000256" key="4">
    <source>
        <dbReference type="ARBA" id="ARBA00022475"/>
    </source>
</evidence>
<evidence type="ECO:0000256" key="3">
    <source>
        <dbReference type="ARBA" id="ARBA00007171"/>
    </source>
</evidence>
<evidence type="ECO:0000256" key="5">
    <source>
        <dbReference type="ARBA" id="ARBA00022692"/>
    </source>
</evidence>
<dbReference type="PANTHER" id="PTHR30627">
    <property type="entry name" value="PEPTIDOGLYCAN D,D-TRANSPEPTIDASE"/>
    <property type="match status" value="1"/>
</dbReference>
<evidence type="ECO:0000256" key="7">
    <source>
        <dbReference type="ARBA" id="ARBA00022984"/>
    </source>
</evidence>
<dbReference type="OrthoDB" id="9757901at2"/>
<dbReference type="SUPFAM" id="SSF56601">
    <property type="entry name" value="beta-lactamase/transpeptidase-like"/>
    <property type="match status" value="2"/>
</dbReference>
<sequence length="930" mass="104670">MEKALKSRYGQIVLVIIILMIVLFCRLFILTVMQNEEWKEQATSISTKSIYTKAPRGEILDRYGRVIAGNKQAFTLQINAGESTDKELNRVCSEVVRILEKNNEQYFDNLPIIINGNKFSYTYDNDIKEWLSEQEMPTNFTARKAFNELRIRYEVDESLDRYEAQTELQNVYKIYPPISVKNMEFTKEQDKQSFLGRYKLDQKTLTEKKAKKTDLSAKEAFYQLRTYFNIDPMLSNEQARKIMVIRNEIKAMGFRKYLPADIAKGISDNTIVEVEERSAELPQVKVVSETMRYYPNANAASHIIGYLGQISESDKEYYVDKLGYNSNDLIGKEGIESAYETTLKGKDGSKNVQVNAVGELVRTISETEPEKGKDVYLTVDLELQKTAEDALKQALKQIQVGGTFQSQYGNYHYSKAYRNANVGAVVAIEVETGDVLAMASEPDFDPNLFAAGISKEDWNALQSQNPRDYMAPAPLYNVATMTPVQPGSTFKMVTATAALESGLDPYRKLHDGGRIMVGNRPYACLIWHKNGGSHGNINLAEALEVSCNYYFYDIATGKDYYKGVSLGYRTPISIDVITSYAEQYGLGKPTGIEIPERVVGVPTAEKKMEQMKTSLKLDLKSKAEKYFRGNVVKDEDKLAKSIDTIVGWTEENPTKNQIVDRLTKMNLGVKENMIDSLADLCKYTYFNYADWTLGDEFNIAIGQGENSYTPLQMANYVATIGNEGVHNKVSLIKAIEGQKPIEKEPGTKVKLTDDRHLDQIIEGMKLVANGPKGSLKGIFGNFPVEVAGKSGTAERSGKMHPPDEVAYIKQHLRQINPKLSFDQVENEMNRLMKKEPDTYRTKDGAIRQAVINLSNGTVNYEKIDAYKSNYDNFAWVLTMAPADHPKIAVAVMIVQGGTAGYAGPVAREVIGKYLQLDKTYEDFDLNTTIQ</sequence>
<protein>
    <recommendedName>
        <fullName evidence="16">Penicillin-binding protein</fullName>
    </recommendedName>
</protein>
<dbReference type="InterPro" id="IPR005311">
    <property type="entry name" value="PBP_dimer"/>
</dbReference>
<dbReference type="Pfam" id="PF00905">
    <property type="entry name" value="Transpeptidase"/>
    <property type="match status" value="1"/>
</dbReference>
<keyword evidence="5 11" id="KW-0812">Transmembrane</keyword>
<reference evidence="14 15" key="1">
    <citation type="submission" date="2019-01" db="EMBL/GenBank/DDBJ databases">
        <title>Draft genomes of a novel of Aminipila strains.</title>
        <authorList>
            <person name="Ma S."/>
        </authorList>
    </citation>
    <scope>NUCLEOTIDE SEQUENCE [LARGE SCALE GENOMIC DNA]</scope>
    <source>
        <strain evidence="15">JN-39</strain>
    </source>
</reference>
<keyword evidence="4" id="KW-1003">Cell membrane</keyword>
<dbReference type="RefSeq" id="WP_128745707.1">
    <property type="nucleotide sequence ID" value="NZ_CP035281.1"/>
</dbReference>
<dbReference type="Pfam" id="PF03717">
    <property type="entry name" value="PBP_dimer"/>
    <property type="match status" value="1"/>
</dbReference>
<keyword evidence="9 11" id="KW-0472">Membrane</keyword>
<dbReference type="SUPFAM" id="SSF56519">
    <property type="entry name" value="Penicillin binding protein dimerisation domain"/>
    <property type="match status" value="1"/>
</dbReference>
<dbReference type="GO" id="GO:0008658">
    <property type="term" value="F:penicillin binding"/>
    <property type="evidence" value="ECO:0007669"/>
    <property type="project" value="InterPro"/>
</dbReference>
<evidence type="ECO:0000259" key="12">
    <source>
        <dbReference type="Pfam" id="PF00905"/>
    </source>
</evidence>
<keyword evidence="8 11" id="KW-1133">Transmembrane helix</keyword>
<dbReference type="GO" id="GO:0008360">
    <property type="term" value="P:regulation of cell shape"/>
    <property type="evidence" value="ECO:0007669"/>
    <property type="project" value="UniProtKB-KW"/>
</dbReference>
<dbReference type="PANTHER" id="PTHR30627:SF2">
    <property type="entry name" value="PEPTIDOGLYCAN D,D-TRANSPEPTIDASE MRDA"/>
    <property type="match status" value="1"/>
</dbReference>
<proteinExistence type="inferred from homology"/>